<dbReference type="PANTHER" id="PTHR47744">
    <property type="entry name" value="OS05G0526300 PROTEIN"/>
    <property type="match status" value="1"/>
</dbReference>
<evidence type="ECO:0000313" key="2">
    <source>
        <dbReference type="EMBL" id="CAH9110249.1"/>
    </source>
</evidence>
<comment type="caution">
    <text evidence="2">The sequence shown here is derived from an EMBL/GenBank/DDBJ whole genome shotgun (WGS) entry which is preliminary data.</text>
</comment>
<sequence>MSRMDQSQLERYEELGLREALNRPHRYPLACNELSSILRDAYSQLSKNLQSQIFHDILLAFQLLPEMQTQASITAANALLHSVDAVLPKQKRNLAAREFKHAMIAHKRRDKASCDEGGPIQKLHGDVLAHIFQFLDVQTLLFAALVCRSWREATWDNRLWQSIYANFLGTSVNLSNDIGHKSSYTSSQNMQSTCHEEINTTTSVDWKDAFKIAHKDRSSKMLLTSPRGYCCYCRLAVWLNSGKCSKSQTGQERCYGTVKPVSTEQIVHYVLSGSIPGSSCIFDSDSEDSDDECTCKLWAFPTRLASFNMYIERQGEID</sequence>
<keyword evidence="3" id="KW-1185">Reference proteome</keyword>
<dbReference type="InterPro" id="IPR036047">
    <property type="entry name" value="F-box-like_dom_sf"/>
</dbReference>
<protein>
    <recommendedName>
        <fullName evidence="1">F-box domain-containing protein</fullName>
    </recommendedName>
</protein>
<name>A0A9P1EKD0_CUSEU</name>
<dbReference type="EMBL" id="CAMAPE010000053">
    <property type="protein sequence ID" value="CAH9110249.1"/>
    <property type="molecule type" value="Genomic_DNA"/>
</dbReference>
<gene>
    <name evidence="2" type="ORF">CEURO_LOCUS18779</name>
</gene>
<dbReference type="Gene3D" id="1.20.1280.50">
    <property type="match status" value="1"/>
</dbReference>
<dbReference type="Pfam" id="PF24104">
    <property type="entry name" value="At5g52880_ARM"/>
    <property type="match status" value="1"/>
</dbReference>
<dbReference type="InterPro" id="IPR057039">
    <property type="entry name" value="At5g52880_ARM"/>
</dbReference>
<dbReference type="SUPFAM" id="SSF81383">
    <property type="entry name" value="F-box domain"/>
    <property type="match status" value="1"/>
</dbReference>
<dbReference type="OrthoDB" id="10257471at2759"/>
<proteinExistence type="predicted"/>
<feature type="domain" description="F-box" evidence="1">
    <location>
        <begin position="117"/>
        <end position="163"/>
    </location>
</feature>
<dbReference type="PROSITE" id="PS50181">
    <property type="entry name" value="FBOX"/>
    <property type="match status" value="1"/>
</dbReference>
<evidence type="ECO:0000313" key="3">
    <source>
        <dbReference type="Proteomes" id="UP001152484"/>
    </source>
</evidence>
<dbReference type="InterPro" id="IPR001810">
    <property type="entry name" value="F-box_dom"/>
</dbReference>
<organism evidence="2 3">
    <name type="scientific">Cuscuta europaea</name>
    <name type="common">European dodder</name>
    <dbReference type="NCBI Taxonomy" id="41803"/>
    <lineage>
        <taxon>Eukaryota</taxon>
        <taxon>Viridiplantae</taxon>
        <taxon>Streptophyta</taxon>
        <taxon>Embryophyta</taxon>
        <taxon>Tracheophyta</taxon>
        <taxon>Spermatophyta</taxon>
        <taxon>Magnoliopsida</taxon>
        <taxon>eudicotyledons</taxon>
        <taxon>Gunneridae</taxon>
        <taxon>Pentapetalae</taxon>
        <taxon>asterids</taxon>
        <taxon>lamiids</taxon>
        <taxon>Solanales</taxon>
        <taxon>Convolvulaceae</taxon>
        <taxon>Cuscuteae</taxon>
        <taxon>Cuscuta</taxon>
        <taxon>Cuscuta subgen. Cuscuta</taxon>
    </lineage>
</organism>
<reference evidence="2" key="1">
    <citation type="submission" date="2022-07" db="EMBL/GenBank/DDBJ databases">
        <authorList>
            <person name="Macas J."/>
            <person name="Novak P."/>
            <person name="Neumann P."/>
        </authorList>
    </citation>
    <scope>NUCLEOTIDE SEQUENCE</scope>
</reference>
<accession>A0A9P1EKD0</accession>
<evidence type="ECO:0000259" key="1">
    <source>
        <dbReference type="PROSITE" id="PS50181"/>
    </source>
</evidence>
<dbReference type="PANTHER" id="PTHR47744:SF1">
    <property type="entry name" value="OS05G0526300 PROTEIN"/>
    <property type="match status" value="1"/>
</dbReference>
<dbReference type="AlphaFoldDB" id="A0A9P1EKD0"/>
<dbReference type="Proteomes" id="UP001152484">
    <property type="component" value="Unassembled WGS sequence"/>
</dbReference>
<dbReference type="Pfam" id="PF12937">
    <property type="entry name" value="F-box-like"/>
    <property type="match status" value="1"/>
</dbReference>